<dbReference type="InParanoid" id="A0A061ELB9"/>
<accession>A0A061ELB9</accession>
<evidence type="ECO:0000313" key="3">
    <source>
        <dbReference type="Proteomes" id="UP000026915"/>
    </source>
</evidence>
<evidence type="ECO:0000313" key="2">
    <source>
        <dbReference type="EMBL" id="EOY05825.1"/>
    </source>
</evidence>
<dbReference type="SUPFAM" id="SSF56672">
    <property type="entry name" value="DNA/RNA polymerases"/>
    <property type="match status" value="1"/>
</dbReference>
<sequence length="195" mass="22162">MGHVEKVLKKKSFATNKALQIAETVVNHEDSLFMALENSVNDVDNHEWLLDSGISNHVTPTEAIFVNLDKYYQLKLEGFEVKDEPDKVYKLHKALYGLKQAPQSWYKLIDAYLISKGFTKSKNEATLYTLKSKSQSPLFVSLYVDDLIIIGGDDITLQLFKKQMQSEFEMSDLGLMSFFLGLEIKQSTLGLLLSQ</sequence>
<dbReference type="Gramene" id="EOY05825">
    <property type="protein sequence ID" value="EOY05825"/>
    <property type="gene ID" value="TCM_020726"/>
</dbReference>
<dbReference type="STRING" id="3641.A0A061ELB9"/>
<dbReference type="InterPro" id="IPR043502">
    <property type="entry name" value="DNA/RNA_pol_sf"/>
</dbReference>
<dbReference type="AlphaFoldDB" id="A0A061ELB9"/>
<dbReference type="Proteomes" id="UP000026915">
    <property type="component" value="Chromosome 4"/>
</dbReference>
<keyword evidence="3" id="KW-1185">Reference proteome</keyword>
<gene>
    <name evidence="2" type="ORF">TCM_020726</name>
</gene>
<dbReference type="Pfam" id="PF07727">
    <property type="entry name" value="RVT_2"/>
    <property type="match status" value="1"/>
</dbReference>
<proteinExistence type="predicted"/>
<reference evidence="2 3" key="1">
    <citation type="journal article" date="2013" name="Genome Biol.">
        <title>The genome sequence of the most widely cultivated cacao type and its use to identify candidate genes regulating pod color.</title>
        <authorList>
            <person name="Motamayor J.C."/>
            <person name="Mockaitis K."/>
            <person name="Schmutz J."/>
            <person name="Haiminen N."/>
            <person name="Iii D.L."/>
            <person name="Cornejo O."/>
            <person name="Findley S.D."/>
            <person name="Zheng P."/>
            <person name="Utro F."/>
            <person name="Royaert S."/>
            <person name="Saski C."/>
            <person name="Jenkins J."/>
            <person name="Podicheti R."/>
            <person name="Zhao M."/>
            <person name="Scheffler B.E."/>
            <person name="Stack J.C."/>
            <person name="Feltus F.A."/>
            <person name="Mustiga G.M."/>
            <person name="Amores F."/>
            <person name="Phillips W."/>
            <person name="Marelli J.P."/>
            <person name="May G.D."/>
            <person name="Shapiro H."/>
            <person name="Ma J."/>
            <person name="Bustamante C.D."/>
            <person name="Schnell R.J."/>
            <person name="Main D."/>
            <person name="Gilbert D."/>
            <person name="Parida L."/>
            <person name="Kuhn D.N."/>
        </authorList>
    </citation>
    <scope>NUCLEOTIDE SEQUENCE [LARGE SCALE GENOMIC DNA]</scope>
    <source>
        <strain evidence="3">cv. Matina 1-6</strain>
    </source>
</reference>
<dbReference type="InterPro" id="IPR013103">
    <property type="entry name" value="RVT_2"/>
</dbReference>
<dbReference type="eggNOG" id="KOG0017">
    <property type="taxonomic scope" value="Eukaryota"/>
</dbReference>
<protein>
    <recommendedName>
        <fullName evidence="1">Reverse transcriptase Ty1/copia-type domain-containing protein</fullName>
    </recommendedName>
</protein>
<evidence type="ECO:0000259" key="1">
    <source>
        <dbReference type="Pfam" id="PF07727"/>
    </source>
</evidence>
<organism evidence="2 3">
    <name type="scientific">Theobroma cacao</name>
    <name type="common">Cacao</name>
    <name type="synonym">Cocoa</name>
    <dbReference type="NCBI Taxonomy" id="3641"/>
    <lineage>
        <taxon>Eukaryota</taxon>
        <taxon>Viridiplantae</taxon>
        <taxon>Streptophyta</taxon>
        <taxon>Embryophyta</taxon>
        <taxon>Tracheophyta</taxon>
        <taxon>Spermatophyta</taxon>
        <taxon>Magnoliopsida</taxon>
        <taxon>eudicotyledons</taxon>
        <taxon>Gunneridae</taxon>
        <taxon>Pentapetalae</taxon>
        <taxon>rosids</taxon>
        <taxon>malvids</taxon>
        <taxon>Malvales</taxon>
        <taxon>Malvaceae</taxon>
        <taxon>Byttnerioideae</taxon>
        <taxon>Theobroma</taxon>
    </lineage>
</organism>
<dbReference type="HOGENOM" id="CLU_1398598_0_0_1"/>
<feature type="domain" description="Reverse transcriptase Ty1/copia-type" evidence="1">
    <location>
        <begin position="72"/>
        <end position="195"/>
    </location>
</feature>
<dbReference type="EMBL" id="CM001882">
    <property type="protein sequence ID" value="EOY05825.1"/>
    <property type="molecule type" value="Genomic_DNA"/>
</dbReference>
<name>A0A061ELB9_THECC</name>